<dbReference type="EnsemblBacteria" id="ACA38678">
    <property type="protein sequence ID" value="ACA38678"/>
    <property type="gene ID" value="Bsph_1066"/>
</dbReference>
<dbReference type="Proteomes" id="UP000002164">
    <property type="component" value="Chromosome"/>
</dbReference>
<dbReference type="EMBL" id="CP000817">
    <property type="protein sequence ID" value="ACA38678.1"/>
    <property type="molecule type" value="Genomic_DNA"/>
</dbReference>
<protein>
    <submittedName>
        <fullName evidence="1">Uncharacterized protein</fullName>
    </submittedName>
</protein>
<evidence type="ECO:0000313" key="1">
    <source>
        <dbReference type="EMBL" id="ACA38678.1"/>
    </source>
</evidence>
<dbReference type="AlphaFoldDB" id="B1HMA6"/>
<dbReference type="KEGG" id="lsp:Bsph_1066"/>
<proteinExistence type="predicted"/>
<reference evidence="1 2" key="1">
    <citation type="journal article" date="2008" name="J. Bacteriol.">
        <title>Complete genome sequence of the mosquitocidal bacterium Bacillus sphaericus C3-41 and comparison with those of closely related Bacillus species.</title>
        <authorList>
            <person name="Hu X."/>
            <person name="Fan W."/>
            <person name="Han B."/>
            <person name="Liu H."/>
            <person name="Zheng D."/>
            <person name="Li Q."/>
            <person name="Dong W."/>
            <person name="Yan J."/>
            <person name="Gao M."/>
            <person name="Berry C."/>
            <person name="Yuan Z."/>
        </authorList>
    </citation>
    <scope>NUCLEOTIDE SEQUENCE [LARGE SCALE GENOMIC DNA]</scope>
    <source>
        <strain evidence="1 2">C3-41</strain>
    </source>
</reference>
<gene>
    <name evidence="1" type="ordered locus">Bsph_1066</name>
</gene>
<dbReference type="HOGENOM" id="CLU_3045044_0_0_9"/>
<accession>B1HMA6</accession>
<evidence type="ECO:0000313" key="2">
    <source>
        <dbReference type="Proteomes" id="UP000002164"/>
    </source>
</evidence>
<sequence length="54" mass="6380">MKKVGIRSNITKKYEPTSSQKTMEELENLVLQDFTTETINEMDGRYYVHSHTTR</sequence>
<organism evidence="1 2">
    <name type="scientific">Lysinibacillus sphaericus (strain C3-41)</name>
    <dbReference type="NCBI Taxonomy" id="444177"/>
    <lineage>
        <taxon>Bacteria</taxon>
        <taxon>Bacillati</taxon>
        <taxon>Bacillota</taxon>
        <taxon>Bacilli</taxon>
        <taxon>Bacillales</taxon>
        <taxon>Bacillaceae</taxon>
        <taxon>Lysinibacillus</taxon>
    </lineage>
</organism>
<name>B1HMA6_LYSSC</name>